<protein>
    <submittedName>
        <fullName evidence="4">DUF6443 domain-containing protein</fullName>
    </submittedName>
</protein>
<evidence type="ECO:0000256" key="2">
    <source>
        <dbReference type="SAM" id="SignalP"/>
    </source>
</evidence>
<dbReference type="RefSeq" id="WP_302716551.1">
    <property type="nucleotide sequence ID" value="NZ_JAULSJ010000021.1"/>
</dbReference>
<feature type="compositionally biased region" description="Basic and acidic residues" evidence="1">
    <location>
        <begin position="1072"/>
        <end position="1114"/>
    </location>
</feature>
<feature type="compositionally biased region" description="Basic and acidic residues" evidence="1">
    <location>
        <begin position="1023"/>
        <end position="1052"/>
    </location>
</feature>
<feature type="chain" id="PRO_5046156098" evidence="2">
    <location>
        <begin position="24"/>
        <end position="1143"/>
    </location>
</feature>
<evidence type="ECO:0000259" key="3">
    <source>
        <dbReference type="Pfam" id="PF20041"/>
    </source>
</evidence>
<feature type="domain" description="DUF6443" evidence="3">
    <location>
        <begin position="40"/>
        <end position="150"/>
    </location>
</feature>
<feature type="signal peptide" evidence="2">
    <location>
        <begin position="1"/>
        <end position="23"/>
    </location>
</feature>
<feature type="region of interest" description="Disordered" evidence="1">
    <location>
        <begin position="1022"/>
        <end position="1143"/>
    </location>
</feature>
<comment type="caution">
    <text evidence="4">The sequence shown here is derived from an EMBL/GenBank/DDBJ whole genome shotgun (WGS) entry which is preliminary data.</text>
</comment>
<dbReference type="EMBL" id="JAULSJ010000021">
    <property type="protein sequence ID" value="MDO3425962.1"/>
    <property type="molecule type" value="Genomic_DNA"/>
</dbReference>
<accession>A0ABT8U6B8</accession>
<evidence type="ECO:0000256" key="1">
    <source>
        <dbReference type="SAM" id="MobiDB-lite"/>
    </source>
</evidence>
<evidence type="ECO:0000313" key="4">
    <source>
        <dbReference type="EMBL" id="MDO3425962.1"/>
    </source>
</evidence>
<dbReference type="PROSITE" id="PS51257">
    <property type="entry name" value="PROKAR_LIPOPROTEIN"/>
    <property type="match status" value="1"/>
</dbReference>
<dbReference type="InterPro" id="IPR045619">
    <property type="entry name" value="DUF6443"/>
</dbReference>
<dbReference type="Pfam" id="PF20041">
    <property type="entry name" value="DUF6443"/>
    <property type="match status" value="1"/>
</dbReference>
<gene>
    <name evidence="4" type="ORF">QWT87_13760</name>
</gene>
<sequence length="1143" mass="129259">MRKNLSKFLLAFTGMLISACTYAQTTPSNTENYIESTRCLDADCVKKSVTVEYLDGLGRTKQIVQVKASPTGKDVVTHVEYDGFGRQVKEYLPVPQNGTLNGAIVPNPLANAVNPNLYGNERIFSEKKLENSPLDRLQQQTKAGTAWADKPITYEYLANSANEIRRYVTTTSAVDGIMNSTLKVADNTLAVNGFYKETTIRKRKITDEDGNTTYEYTNGQDELILSRKVLSATENADTYYIYNEYAQLAFIIPPLASEAIKNLPAGTQIPDEILNNLCYQYRLDGLDRVAEKKLPNKGWEYFVYDKQDRLVLAQDALLKTAFNNFQARGWIFTKYDEFSRVAYTGFFSNSQSRAEIQAYLNTLTANGGNYEIRVNDPSLISGLNLYYRNLAYPSSNITLLSVNYYDTYPPDSPPFPPTVLGQYTLRDHPGVNDDASTNNLKTAQYLKNIEDNRWTKNYDYYDTFGKVIATRSYNHLGGYTHKDLLLDFTGQTEKSITYHKRLSTDTEKVVTETFEYDAQNRLLVQKHQVDNKPVEIIAQNEYNELSQLKNKKVGGTNPAQPLQSIDYTYNIQGWLTKVNNPQNLGNKLFAYELKFNNPVNTNLSSPYFNGSIAESDWISSSGEGLKRYSYKYDPLGRLKSGIYSEPNASVPENNYYNEILTYDLNGNVKTLKRNRYLIGVGAQVIDDLAFSYTGNRLDTVTESSGNYFGYPDTSGTAITYDGNGNMQSQIDKNILQIDYNFLNLPSYIKFNKSVSRKGAIYYVNTGYLYRADGVKLRKSYNYFTGRTNVGTSSVNEYFDGFQYKNSDSSVQPDGSYTMALQFVPTEEGYYDFIQNKYFYQYKDQVGNIKLSFYKDASGNAVADRISDFYPFGMDFGGDGMNISGSLSPNYLYSFQEQERQEETGWSSFKWRNYDPSFVRFFNIDPLAEKYAYQSPFNFSENAVVAHRELEGLESIGVLGGGLAAPVLTPSPTYNNNSVGRMTPQWMQNMNNRISMNTIIASSAVIYGGKKFKEVANRVLNSEGDSKENASKTESGKNKSGKAKDSKSEEKGVIYEVPEDGTESGELYVGRTKKGDPTKRGGKDDGRDRKKAKVIDEYDPKNPEEGAYKEQKAINERGGVNKLDNKRNEMNPERYNKAKQKYEN</sequence>
<keyword evidence="2" id="KW-0732">Signal</keyword>
<dbReference type="Gene3D" id="2.180.10.10">
    <property type="entry name" value="RHS repeat-associated core"/>
    <property type="match status" value="1"/>
</dbReference>
<evidence type="ECO:0000313" key="5">
    <source>
        <dbReference type="Proteomes" id="UP001168128"/>
    </source>
</evidence>
<reference evidence="4" key="1">
    <citation type="submission" date="2023-07" db="EMBL/GenBank/DDBJ databases">
        <title>AMR profile of multidrug- resistance Chryseobacterium gambrini related strain.</title>
        <authorList>
            <person name="Kirdat K."/>
            <person name="Bhatt A."/>
            <person name="Kuyare S."/>
            <person name="Yadav A."/>
        </authorList>
    </citation>
    <scope>NUCLEOTIDE SEQUENCE</scope>
    <source>
        <strain evidence="4">APV-1</strain>
    </source>
</reference>
<name>A0ABT8U6B8_9FLAO</name>
<proteinExistence type="predicted"/>
<organism evidence="4 5">
    <name type="scientific">Chryseobacterium urinae</name>
    <dbReference type="NCBI Taxonomy" id="3058400"/>
    <lineage>
        <taxon>Bacteria</taxon>
        <taxon>Pseudomonadati</taxon>
        <taxon>Bacteroidota</taxon>
        <taxon>Flavobacteriia</taxon>
        <taxon>Flavobacteriales</taxon>
        <taxon>Weeksellaceae</taxon>
        <taxon>Chryseobacterium group</taxon>
        <taxon>Chryseobacterium</taxon>
    </lineage>
</organism>
<keyword evidence="5" id="KW-1185">Reference proteome</keyword>
<dbReference type="Proteomes" id="UP001168128">
    <property type="component" value="Unassembled WGS sequence"/>
</dbReference>
<feature type="compositionally biased region" description="Basic and acidic residues" evidence="1">
    <location>
        <begin position="1122"/>
        <end position="1143"/>
    </location>
</feature>